<comment type="caution">
    <text evidence="2">The sequence shown here is derived from an EMBL/GenBank/DDBJ whole genome shotgun (WGS) entry which is preliminary data.</text>
</comment>
<dbReference type="Proteomes" id="UP000770661">
    <property type="component" value="Unassembled WGS sequence"/>
</dbReference>
<organism evidence="2 3">
    <name type="scientific">Chionoecetes opilio</name>
    <name type="common">Atlantic snow crab</name>
    <name type="synonym">Cancer opilio</name>
    <dbReference type="NCBI Taxonomy" id="41210"/>
    <lineage>
        <taxon>Eukaryota</taxon>
        <taxon>Metazoa</taxon>
        <taxon>Ecdysozoa</taxon>
        <taxon>Arthropoda</taxon>
        <taxon>Crustacea</taxon>
        <taxon>Multicrustacea</taxon>
        <taxon>Malacostraca</taxon>
        <taxon>Eumalacostraca</taxon>
        <taxon>Eucarida</taxon>
        <taxon>Decapoda</taxon>
        <taxon>Pleocyemata</taxon>
        <taxon>Brachyura</taxon>
        <taxon>Eubrachyura</taxon>
        <taxon>Majoidea</taxon>
        <taxon>Majidae</taxon>
        <taxon>Chionoecetes</taxon>
    </lineage>
</organism>
<gene>
    <name evidence="2" type="ORF">GWK47_030921</name>
</gene>
<evidence type="ECO:0000313" key="3">
    <source>
        <dbReference type="Proteomes" id="UP000770661"/>
    </source>
</evidence>
<proteinExistence type="predicted"/>
<accession>A0A8J4YRE1</accession>
<protein>
    <submittedName>
        <fullName evidence="2">Uncharacterized protein</fullName>
    </submittedName>
</protein>
<reference evidence="2" key="1">
    <citation type="submission" date="2020-07" db="EMBL/GenBank/DDBJ databases">
        <title>The High-quality genome of the commercially important snow crab, Chionoecetes opilio.</title>
        <authorList>
            <person name="Jeong J.-H."/>
            <person name="Ryu S."/>
        </authorList>
    </citation>
    <scope>NUCLEOTIDE SEQUENCE</scope>
    <source>
        <strain evidence="2">MADBK_172401_WGS</strain>
        <tissue evidence="2">Digestive gland</tissue>
    </source>
</reference>
<feature type="compositionally biased region" description="Basic and acidic residues" evidence="1">
    <location>
        <begin position="86"/>
        <end position="111"/>
    </location>
</feature>
<dbReference type="EMBL" id="JACEEZ010001483">
    <property type="protein sequence ID" value="KAG0729146.1"/>
    <property type="molecule type" value="Genomic_DNA"/>
</dbReference>
<evidence type="ECO:0000256" key="1">
    <source>
        <dbReference type="SAM" id="MobiDB-lite"/>
    </source>
</evidence>
<name>A0A8J4YRE1_CHIOP</name>
<evidence type="ECO:0000313" key="2">
    <source>
        <dbReference type="EMBL" id="KAG0729146.1"/>
    </source>
</evidence>
<dbReference type="AlphaFoldDB" id="A0A8J4YRE1"/>
<keyword evidence="3" id="KW-1185">Reference proteome</keyword>
<feature type="region of interest" description="Disordered" evidence="1">
    <location>
        <begin position="67"/>
        <end position="111"/>
    </location>
</feature>
<sequence length="150" mass="17176">MLIKDEHHRPFTRRWKYVDDNTNGIPINTMAPDYSHCKQPWTDSREKSKFLPHFTPRWAMNLENAQSCPAKPSLRPNCNDMASTSKQRDGSSRRLLRLETDSSTARSRDLAEREDFRTAAAFVQGIAVINDHAERGVALIQELHQKAKSG</sequence>